<comment type="caution">
    <text evidence="3">The sequence shown here is derived from an EMBL/GenBank/DDBJ whole genome shotgun (WGS) entry which is preliminary data.</text>
</comment>
<sequence length="494" mass="53247">MQYTTMPEIDKLLQKAQEVLMFLKKTTVTERARLMHHIADAIEALGEELLLTAQQETNLPVARLATEKARTVFQWRSYADAVATGNVLAVRIDTALPNRMPAPKPDLRKTYLPVGIVTVFCASNFPFAYSTGGGDTASAIAAGCPVVVNAHSAHVQTSVIMAGAIAAGIEKAGFPASVFSHVISEGFENGQYLVQHPLVKAVGFTGSYMGGKTLYDLAQKRAEPIPVFAEMGSVNPVFVLPKKLKADPKKLAEQYAASLTLGVGQFCTNPGIIIVPDIPEFDLFLDTLATTVTETSPAMMLHKGIAGSYHKNKQATITQPGVSVLAEAANTNELAGNATVAITGKDNFVHNKTVAHEVFGPFGLVVKYHSTEDAIAIAQSLEGQLTATVWAETEEAGDNRELINLISEKCGRIIFNGFPTGVEVCYAMQHGGPFPAATDSRFTSVGPDAIQRFARPVSFQNWPDSLLPAELKNENSLQIWRTVNNELTKEHIVL</sequence>
<keyword evidence="1" id="KW-0560">Oxidoreductase</keyword>
<evidence type="ECO:0000313" key="4">
    <source>
        <dbReference type="Proteomes" id="UP001597511"/>
    </source>
</evidence>
<dbReference type="PANTHER" id="PTHR43353:SF3">
    <property type="entry name" value="ALDEHYDE DEHYDROGENASE-RELATED"/>
    <property type="match status" value="1"/>
</dbReference>
<dbReference type="RefSeq" id="WP_386095856.1">
    <property type="nucleotide sequence ID" value="NZ_JBHUOZ010000001.1"/>
</dbReference>
<dbReference type="Proteomes" id="UP001597511">
    <property type="component" value="Unassembled WGS sequence"/>
</dbReference>
<organism evidence="3 4">
    <name type="scientific">Terrimonas rubra</name>
    <dbReference type="NCBI Taxonomy" id="1035890"/>
    <lineage>
        <taxon>Bacteria</taxon>
        <taxon>Pseudomonadati</taxon>
        <taxon>Bacteroidota</taxon>
        <taxon>Chitinophagia</taxon>
        <taxon>Chitinophagales</taxon>
        <taxon>Chitinophagaceae</taxon>
        <taxon>Terrimonas</taxon>
    </lineage>
</organism>
<evidence type="ECO:0000256" key="1">
    <source>
        <dbReference type="ARBA" id="ARBA00023002"/>
    </source>
</evidence>
<name>A0ABW6A370_9BACT</name>
<feature type="domain" description="Aldehyde dehydrogenase" evidence="2">
    <location>
        <begin position="4"/>
        <end position="423"/>
    </location>
</feature>
<dbReference type="SUPFAM" id="SSF53720">
    <property type="entry name" value="ALDH-like"/>
    <property type="match status" value="1"/>
</dbReference>
<dbReference type="PANTHER" id="PTHR43353">
    <property type="entry name" value="SUCCINATE-SEMIALDEHYDE DEHYDROGENASE, MITOCHONDRIAL"/>
    <property type="match status" value="1"/>
</dbReference>
<dbReference type="CDD" id="cd07129">
    <property type="entry name" value="ALDH_KGSADH"/>
    <property type="match status" value="1"/>
</dbReference>
<dbReference type="InterPro" id="IPR015590">
    <property type="entry name" value="Aldehyde_DH_dom"/>
</dbReference>
<dbReference type="Gene3D" id="3.40.309.10">
    <property type="entry name" value="Aldehyde Dehydrogenase, Chain A, domain 2"/>
    <property type="match status" value="1"/>
</dbReference>
<dbReference type="InterPro" id="IPR044151">
    <property type="entry name" value="ALDH_KGSADH"/>
</dbReference>
<protein>
    <submittedName>
        <fullName evidence="3">Aldehyde dehydrogenase (NADP(+))</fullName>
    </submittedName>
</protein>
<dbReference type="EMBL" id="JBHUOZ010000001">
    <property type="protein sequence ID" value="MFD2919051.1"/>
    <property type="molecule type" value="Genomic_DNA"/>
</dbReference>
<dbReference type="InterPro" id="IPR016163">
    <property type="entry name" value="Ald_DH_C"/>
</dbReference>
<keyword evidence="4" id="KW-1185">Reference proteome</keyword>
<dbReference type="Gene3D" id="3.40.605.10">
    <property type="entry name" value="Aldehyde Dehydrogenase, Chain A, domain 1"/>
    <property type="match status" value="1"/>
</dbReference>
<reference evidence="4" key="1">
    <citation type="journal article" date="2019" name="Int. J. Syst. Evol. Microbiol.">
        <title>The Global Catalogue of Microorganisms (GCM) 10K type strain sequencing project: providing services to taxonomists for standard genome sequencing and annotation.</title>
        <authorList>
            <consortium name="The Broad Institute Genomics Platform"/>
            <consortium name="The Broad Institute Genome Sequencing Center for Infectious Disease"/>
            <person name="Wu L."/>
            <person name="Ma J."/>
        </authorList>
    </citation>
    <scope>NUCLEOTIDE SEQUENCE [LARGE SCALE GENOMIC DNA]</scope>
    <source>
        <strain evidence="4">KCTC 23299</strain>
    </source>
</reference>
<dbReference type="InterPro" id="IPR016161">
    <property type="entry name" value="Ald_DH/histidinol_DH"/>
</dbReference>
<accession>A0ABW6A370</accession>
<dbReference type="InterPro" id="IPR050740">
    <property type="entry name" value="Aldehyde_DH_Superfamily"/>
</dbReference>
<dbReference type="InterPro" id="IPR016162">
    <property type="entry name" value="Ald_DH_N"/>
</dbReference>
<dbReference type="Pfam" id="PF00171">
    <property type="entry name" value="Aldedh"/>
    <property type="match status" value="1"/>
</dbReference>
<proteinExistence type="predicted"/>
<evidence type="ECO:0000313" key="3">
    <source>
        <dbReference type="EMBL" id="MFD2919051.1"/>
    </source>
</evidence>
<evidence type="ECO:0000259" key="2">
    <source>
        <dbReference type="Pfam" id="PF00171"/>
    </source>
</evidence>
<gene>
    <name evidence="3" type="ORF">ACFS6H_04955</name>
</gene>